<dbReference type="UniPathway" id="UPA00031">
    <property type="reaction ID" value="UER00012"/>
</dbReference>
<dbReference type="InterPro" id="IPR050106">
    <property type="entry name" value="HistidinolP_aminotransfase"/>
</dbReference>
<evidence type="ECO:0000256" key="1">
    <source>
        <dbReference type="ARBA" id="ARBA00001933"/>
    </source>
</evidence>
<feature type="modified residue" description="N6-(pyridoxal phosphate)lysine" evidence="9">
    <location>
        <position position="249"/>
    </location>
</feature>
<dbReference type="InterPro" id="IPR005861">
    <property type="entry name" value="HisP_aminotrans"/>
</dbReference>
<evidence type="ECO:0000256" key="8">
    <source>
        <dbReference type="ARBA" id="ARBA00047481"/>
    </source>
</evidence>
<evidence type="ECO:0000256" key="2">
    <source>
        <dbReference type="ARBA" id="ARBA00005011"/>
    </source>
</evidence>
<dbReference type="HAMAP" id="MF_01023">
    <property type="entry name" value="HisC_aminotrans_2"/>
    <property type="match status" value="1"/>
</dbReference>
<dbReference type="NCBIfam" id="TIGR01141">
    <property type="entry name" value="hisC"/>
    <property type="match status" value="1"/>
</dbReference>
<keyword evidence="5 9" id="KW-0032">Aminotransferase</keyword>
<dbReference type="Proteomes" id="UP000190395">
    <property type="component" value="Unassembled WGS sequence"/>
</dbReference>
<evidence type="ECO:0000259" key="10">
    <source>
        <dbReference type="Pfam" id="PF00155"/>
    </source>
</evidence>
<evidence type="ECO:0000256" key="6">
    <source>
        <dbReference type="ARBA" id="ARBA00022679"/>
    </source>
</evidence>
<comment type="catalytic activity">
    <reaction evidence="8 9">
        <text>L-histidinol phosphate + 2-oxoglutarate = 3-(imidazol-4-yl)-2-oxopropyl phosphate + L-glutamate</text>
        <dbReference type="Rhea" id="RHEA:23744"/>
        <dbReference type="ChEBI" id="CHEBI:16810"/>
        <dbReference type="ChEBI" id="CHEBI:29985"/>
        <dbReference type="ChEBI" id="CHEBI:57766"/>
        <dbReference type="ChEBI" id="CHEBI:57980"/>
        <dbReference type="EC" id="2.6.1.9"/>
    </reaction>
</comment>
<evidence type="ECO:0000256" key="5">
    <source>
        <dbReference type="ARBA" id="ARBA00022576"/>
    </source>
</evidence>
<evidence type="ECO:0000256" key="4">
    <source>
        <dbReference type="ARBA" id="ARBA00011738"/>
    </source>
</evidence>
<dbReference type="AlphaFoldDB" id="A0A1T4MC75"/>
<reference evidence="11 12" key="1">
    <citation type="submission" date="2017-02" db="EMBL/GenBank/DDBJ databases">
        <authorList>
            <person name="Peterson S.W."/>
        </authorList>
    </citation>
    <scope>NUCLEOTIDE SEQUENCE [LARGE SCALE GENOMIC DNA]</scope>
    <source>
        <strain evidence="11 12">ATCC BAA-909</strain>
    </source>
</reference>
<dbReference type="Gene3D" id="3.40.640.10">
    <property type="entry name" value="Type I PLP-dependent aspartate aminotransferase-like (Major domain)"/>
    <property type="match status" value="1"/>
</dbReference>
<dbReference type="Pfam" id="PF00155">
    <property type="entry name" value="Aminotran_1_2"/>
    <property type="match status" value="1"/>
</dbReference>
<dbReference type="OrthoDB" id="9813612at2"/>
<sequence>MIAERMKNLHPYVPGEQPKDRTYIKLNANENPYPPSPLVAKAVEKAAKKYAKKMALYPDPDSNELKTAIASMLNDCGGVLARAKVCGGKKNGSGAKVEPCPADKIPFTVTPDMIYAGNGSDEVLSFVFYAFFDSDRELVLPEHTYSFYPVYGGFYNIPLKKIPLNGDWTLNKEKMLEAANENDSSIIFANPNAPTSLGLSRSEVREMIKAAPKDRIFVVDEAYVDFGGESCIPLLAEFDNLVIVRTFSKSLCGAGLRLGYVVSSPELVNYITTVKNSLNHFPVDFMAQQAGIAACRDTGYYAECAKSVAFERDEFIDFLRAHGWFVLDSQTNFVFCKKDGVLGEEAYKKIKQEGILVRHFNTPGIEEFLRITIGTHGQMKALCAVMENI</sequence>
<evidence type="ECO:0000256" key="3">
    <source>
        <dbReference type="ARBA" id="ARBA00007970"/>
    </source>
</evidence>
<dbReference type="Gene3D" id="3.90.1150.10">
    <property type="entry name" value="Aspartate Aminotransferase, domain 1"/>
    <property type="match status" value="1"/>
</dbReference>
<dbReference type="STRING" id="225004.SAMN02745152_00847"/>
<dbReference type="RefSeq" id="WP_078930597.1">
    <property type="nucleotide sequence ID" value="NZ_CAMCOW010000144.1"/>
</dbReference>
<feature type="domain" description="Aminotransferase class I/classII large" evidence="10">
    <location>
        <begin position="22"/>
        <end position="384"/>
    </location>
</feature>
<dbReference type="EMBL" id="FUXC01000003">
    <property type="protein sequence ID" value="SJZ64563.1"/>
    <property type="molecule type" value="Genomic_DNA"/>
</dbReference>
<dbReference type="PANTHER" id="PTHR43643">
    <property type="entry name" value="HISTIDINOL-PHOSPHATE AMINOTRANSFERASE 2"/>
    <property type="match status" value="1"/>
</dbReference>
<protein>
    <recommendedName>
        <fullName evidence="9">Histidinol-phosphate aminotransferase</fullName>
        <ecNumber evidence="9">2.6.1.9</ecNumber>
    </recommendedName>
    <alternativeName>
        <fullName evidence="9">Imidazole acetol-phosphate transaminase</fullName>
    </alternativeName>
</protein>
<comment type="similarity">
    <text evidence="3 9">Belongs to the class-II pyridoxal-phosphate-dependent aminotransferase family. Histidinol-phosphate aminotransferase subfamily.</text>
</comment>
<evidence type="ECO:0000256" key="9">
    <source>
        <dbReference type="HAMAP-Rule" id="MF_01023"/>
    </source>
</evidence>
<dbReference type="InterPro" id="IPR015422">
    <property type="entry name" value="PyrdxlP-dep_Trfase_small"/>
</dbReference>
<dbReference type="CDD" id="cd00609">
    <property type="entry name" value="AAT_like"/>
    <property type="match status" value="1"/>
</dbReference>
<dbReference type="InterPro" id="IPR004839">
    <property type="entry name" value="Aminotransferase_I/II_large"/>
</dbReference>
<dbReference type="GO" id="GO:0004400">
    <property type="term" value="F:histidinol-phosphate transaminase activity"/>
    <property type="evidence" value="ECO:0007669"/>
    <property type="project" value="UniProtKB-UniRule"/>
</dbReference>
<evidence type="ECO:0000313" key="11">
    <source>
        <dbReference type="EMBL" id="SJZ64563.1"/>
    </source>
</evidence>
<proteinExistence type="inferred from homology"/>
<dbReference type="GO" id="GO:0030170">
    <property type="term" value="F:pyridoxal phosphate binding"/>
    <property type="evidence" value="ECO:0007669"/>
    <property type="project" value="InterPro"/>
</dbReference>
<keyword evidence="9" id="KW-0028">Amino-acid biosynthesis</keyword>
<keyword evidence="7 9" id="KW-0663">Pyridoxal phosphate</keyword>
<dbReference type="EC" id="2.6.1.9" evidence="9"/>
<name>A0A1T4MC75_9SPIR</name>
<evidence type="ECO:0000256" key="7">
    <source>
        <dbReference type="ARBA" id="ARBA00022898"/>
    </source>
</evidence>
<dbReference type="SUPFAM" id="SSF53383">
    <property type="entry name" value="PLP-dependent transferases"/>
    <property type="match status" value="1"/>
</dbReference>
<keyword evidence="6 9" id="KW-0808">Transferase</keyword>
<evidence type="ECO:0000313" key="12">
    <source>
        <dbReference type="Proteomes" id="UP000190395"/>
    </source>
</evidence>
<gene>
    <name evidence="9" type="primary">hisC</name>
    <name evidence="11" type="ORF">SAMN02745152_00847</name>
</gene>
<organism evidence="11 12">
    <name type="scientific">Treponema berlinense</name>
    <dbReference type="NCBI Taxonomy" id="225004"/>
    <lineage>
        <taxon>Bacteria</taxon>
        <taxon>Pseudomonadati</taxon>
        <taxon>Spirochaetota</taxon>
        <taxon>Spirochaetia</taxon>
        <taxon>Spirochaetales</taxon>
        <taxon>Treponemataceae</taxon>
        <taxon>Treponema</taxon>
    </lineage>
</organism>
<comment type="subunit">
    <text evidence="4 9">Homodimer.</text>
</comment>
<dbReference type="GeneID" id="303367105"/>
<accession>A0A1T4MC75</accession>
<comment type="cofactor">
    <cofactor evidence="1 9">
        <name>pyridoxal 5'-phosphate</name>
        <dbReference type="ChEBI" id="CHEBI:597326"/>
    </cofactor>
</comment>
<keyword evidence="12" id="KW-1185">Reference proteome</keyword>
<dbReference type="PANTHER" id="PTHR43643:SF3">
    <property type="entry name" value="HISTIDINOL-PHOSPHATE AMINOTRANSFERASE"/>
    <property type="match status" value="1"/>
</dbReference>
<dbReference type="InterPro" id="IPR015424">
    <property type="entry name" value="PyrdxlP-dep_Trfase"/>
</dbReference>
<comment type="pathway">
    <text evidence="2 9">Amino-acid biosynthesis; L-histidine biosynthesis; L-histidine from 5-phospho-alpha-D-ribose 1-diphosphate: step 7/9.</text>
</comment>
<dbReference type="InterPro" id="IPR015421">
    <property type="entry name" value="PyrdxlP-dep_Trfase_major"/>
</dbReference>
<dbReference type="GO" id="GO:0000105">
    <property type="term" value="P:L-histidine biosynthetic process"/>
    <property type="evidence" value="ECO:0007669"/>
    <property type="project" value="UniProtKB-UniRule"/>
</dbReference>
<keyword evidence="9" id="KW-0368">Histidine biosynthesis</keyword>